<keyword evidence="1" id="KW-0812">Transmembrane</keyword>
<feature type="transmembrane region" description="Helical" evidence="1">
    <location>
        <begin position="104"/>
        <end position="122"/>
    </location>
</feature>
<accession>A0A1I7UD17</accession>
<evidence type="ECO:0000256" key="1">
    <source>
        <dbReference type="SAM" id="Phobius"/>
    </source>
</evidence>
<keyword evidence="1" id="KW-0472">Membrane</keyword>
<sequence length="166" mass="18836">MEERRNSIEKVIENCWRKEGCPEGRKDVIEELQMSVSALAHSSSVFSNVQNSHPMISSDFLDSFDFGIKSTLRETSPDDVPEVPAVTRWSVVTLFGKEWSTDRASTSFSGVLAVLAALVLFFTTEKDKRTTEFMILVISSFVAAIFSVWLPYTGHTKRFFKKHFVK</sequence>
<organism evidence="2 3">
    <name type="scientific">Caenorhabditis tropicalis</name>
    <dbReference type="NCBI Taxonomy" id="1561998"/>
    <lineage>
        <taxon>Eukaryota</taxon>
        <taxon>Metazoa</taxon>
        <taxon>Ecdysozoa</taxon>
        <taxon>Nematoda</taxon>
        <taxon>Chromadorea</taxon>
        <taxon>Rhabditida</taxon>
        <taxon>Rhabditina</taxon>
        <taxon>Rhabditomorpha</taxon>
        <taxon>Rhabditoidea</taxon>
        <taxon>Rhabditidae</taxon>
        <taxon>Peloderinae</taxon>
        <taxon>Caenorhabditis</taxon>
    </lineage>
</organism>
<feature type="transmembrane region" description="Helical" evidence="1">
    <location>
        <begin position="134"/>
        <end position="152"/>
    </location>
</feature>
<proteinExistence type="predicted"/>
<dbReference type="WBParaSite" id="Csp11.Scaffold629.g8108.t1">
    <property type="protein sequence ID" value="Csp11.Scaffold629.g8108.t1"/>
    <property type="gene ID" value="Csp11.Scaffold629.g8108"/>
</dbReference>
<name>A0A1I7UD17_9PELO</name>
<keyword evidence="2" id="KW-1185">Reference proteome</keyword>
<keyword evidence="1" id="KW-1133">Transmembrane helix</keyword>
<dbReference type="AlphaFoldDB" id="A0A1I7UD17"/>
<protein>
    <submittedName>
        <fullName evidence="3">Pecanex-like protein</fullName>
    </submittedName>
</protein>
<evidence type="ECO:0000313" key="2">
    <source>
        <dbReference type="Proteomes" id="UP000095282"/>
    </source>
</evidence>
<evidence type="ECO:0000313" key="3">
    <source>
        <dbReference type="WBParaSite" id="Csp11.Scaffold629.g8108.t1"/>
    </source>
</evidence>
<reference evidence="3" key="1">
    <citation type="submission" date="2016-11" db="UniProtKB">
        <authorList>
            <consortium name="WormBaseParasite"/>
        </authorList>
    </citation>
    <scope>IDENTIFICATION</scope>
</reference>
<dbReference type="Proteomes" id="UP000095282">
    <property type="component" value="Unplaced"/>
</dbReference>